<dbReference type="AlphaFoldDB" id="A0A9X0CTQ9"/>
<name>A0A9X0CTQ9_9CNID</name>
<keyword evidence="2" id="KW-1185">Reference proteome</keyword>
<evidence type="ECO:0000313" key="2">
    <source>
        <dbReference type="Proteomes" id="UP001163046"/>
    </source>
</evidence>
<accession>A0A9X0CTQ9</accession>
<dbReference type="Proteomes" id="UP001163046">
    <property type="component" value="Unassembled WGS sequence"/>
</dbReference>
<evidence type="ECO:0000313" key="1">
    <source>
        <dbReference type="EMBL" id="KAJ7375236.1"/>
    </source>
</evidence>
<gene>
    <name evidence="1" type="ORF">OS493_001980</name>
</gene>
<proteinExistence type="predicted"/>
<sequence length="109" mass="12750">MHPVHAVDVLCLLGHESRKEGDKKKYKELMEKAEQISFKEVCRRIYAKRRKERSEAEQKLTEALELFKKLLGKHFMTAECLKAIADLLLLSWERRGRVGQMPCVLCRGH</sequence>
<organism evidence="1 2">
    <name type="scientific">Desmophyllum pertusum</name>
    <dbReference type="NCBI Taxonomy" id="174260"/>
    <lineage>
        <taxon>Eukaryota</taxon>
        <taxon>Metazoa</taxon>
        <taxon>Cnidaria</taxon>
        <taxon>Anthozoa</taxon>
        <taxon>Hexacorallia</taxon>
        <taxon>Scleractinia</taxon>
        <taxon>Caryophylliina</taxon>
        <taxon>Caryophylliidae</taxon>
        <taxon>Desmophyllum</taxon>
    </lineage>
</organism>
<reference evidence="1" key="1">
    <citation type="submission" date="2023-01" db="EMBL/GenBank/DDBJ databases">
        <title>Genome assembly of the deep-sea coral Lophelia pertusa.</title>
        <authorList>
            <person name="Herrera S."/>
            <person name="Cordes E."/>
        </authorList>
    </citation>
    <scope>NUCLEOTIDE SEQUENCE</scope>
    <source>
        <strain evidence="1">USNM1676648</strain>
        <tissue evidence="1">Polyp</tissue>
    </source>
</reference>
<protein>
    <submittedName>
        <fullName evidence="1">Uncharacterized protein</fullName>
    </submittedName>
</protein>
<dbReference type="EMBL" id="MU826826">
    <property type="protein sequence ID" value="KAJ7375236.1"/>
    <property type="molecule type" value="Genomic_DNA"/>
</dbReference>
<comment type="caution">
    <text evidence="1">The sequence shown here is derived from an EMBL/GenBank/DDBJ whole genome shotgun (WGS) entry which is preliminary data.</text>
</comment>